<dbReference type="PROSITE" id="PS52019">
    <property type="entry name" value="PKS_MFAS_DH"/>
    <property type="match status" value="1"/>
</dbReference>
<keyword evidence="1" id="KW-0596">Phosphopantetheine</keyword>
<dbReference type="InterPro" id="IPR036736">
    <property type="entry name" value="ACP-like_sf"/>
</dbReference>
<evidence type="ECO:0000259" key="7">
    <source>
        <dbReference type="PROSITE" id="PS52004"/>
    </source>
</evidence>
<proteinExistence type="predicted"/>
<evidence type="ECO:0000256" key="3">
    <source>
        <dbReference type="ARBA" id="ARBA00022679"/>
    </source>
</evidence>
<protein>
    <recommendedName>
        <fullName evidence="11">Carrier domain-containing protein</fullName>
    </recommendedName>
</protein>
<dbReference type="PROSITE" id="PS50075">
    <property type="entry name" value="CARRIER"/>
    <property type="match status" value="1"/>
</dbReference>
<keyword evidence="2" id="KW-0597">Phosphoprotein</keyword>
<feature type="region of interest" description="N-terminal hotdog fold" evidence="5">
    <location>
        <begin position="895"/>
        <end position="1015"/>
    </location>
</feature>
<organism evidence="9 10">
    <name type="scientific">Nocardia vulneris</name>
    <dbReference type="NCBI Taxonomy" id="1141657"/>
    <lineage>
        <taxon>Bacteria</taxon>
        <taxon>Bacillati</taxon>
        <taxon>Actinomycetota</taxon>
        <taxon>Actinomycetes</taxon>
        <taxon>Mycobacteriales</taxon>
        <taxon>Nocardiaceae</taxon>
        <taxon>Nocardia</taxon>
    </lineage>
</organism>
<dbReference type="SUPFAM" id="SSF47336">
    <property type="entry name" value="ACP-like"/>
    <property type="match status" value="1"/>
</dbReference>
<dbReference type="InterPro" id="IPR014043">
    <property type="entry name" value="Acyl_transferase_dom"/>
</dbReference>
<evidence type="ECO:0000256" key="4">
    <source>
        <dbReference type="ARBA" id="ARBA00023268"/>
    </source>
</evidence>
<accession>A0ABR4ZG07</accession>
<dbReference type="SMART" id="SM00825">
    <property type="entry name" value="PKS_KS"/>
    <property type="match status" value="1"/>
</dbReference>
<feature type="domain" description="PKS/mFAS DH" evidence="8">
    <location>
        <begin position="895"/>
        <end position="1177"/>
    </location>
</feature>
<dbReference type="Gene3D" id="3.30.70.250">
    <property type="entry name" value="Malonyl-CoA ACP transacylase, ACP-binding"/>
    <property type="match status" value="1"/>
</dbReference>
<dbReference type="InterPro" id="IPR042104">
    <property type="entry name" value="PKS_dehydratase_sf"/>
</dbReference>
<dbReference type="Pfam" id="PF02801">
    <property type="entry name" value="Ketoacyl-synt_C"/>
    <property type="match status" value="1"/>
</dbReference>
<dbReference type="InterPro" id="IPR049552">
    <property type="entry name" value="PKS_DH_N"/>
</dbReference>
<dbReference type="PROSITE" id="PS52004">
    <property type="entry name" value="KS3_2"/>
    <property type="match status" value="1"/>
</dbReference>
<reference evidence="9 10" key="1">
    <citation type="journal article" date="2014" name="Int. J. Syst. Evol. Microbiol.">
        <title>Nocardia vulneris sp. nov., isolated from wounds of human patients in North America.</title>
        <authorList>
            <person name="Lasker B.A."/>
            <person name="Bell M."/>
            <person name="Klenk H.P."/>
            <person name="Sproer C."/>
            <person name="Schumann C."/>
            <person name="Schumann P."/>
            <person name="Brown J.M."/>
        </authorList>
    </citation>
    <scope>NUCLEOTIDE SEQUENCE [LARGE SCALE GENOMIC DNA]</scope>
    <source>
        <strain evidence="9 10">W9851</strain>
    </source>
</reference>
<dbReference type="Pfam" id="PF14765">
    <property type="entry name" value="PS-DH"/>
    <property type="match status" value="1"/>
</dbReference>
<feature type="active site" description="Proton acceptor; for dehydratase activity" evidence="5">
    <location>
        <position position="928"/>
    </location>
</feature>
<dbReference type="InterPro" id="IPR001227">
    <property type="entry name" value="Ac_transferase_dom_sf"/>
</dbReference>
<dbReference type="InterPro" id="IPR020841">
    <property type="entry name" value="PKS_Beta-ketoAc_synthase_dom"/>
</dbReference>
<dbReference type="SUPFAM" id="SSF51735">
    <property type="entry name" value="NAD(P)-binding Rossmann-fold domains"/>
    <property type="match status" value="2"/>
</dbReference>
<dbReference type="InterPro" id="IPR057326">
    <property type="entry name" value="KR_dom"/>
</dbReference>
<dbReference type="InterPro" id="IPR009081">
    <property type="entry name" value="PP-bd_ACP"/>
</dbReference>
<dbReference type="InterPro" id="IPR016036">
    <property type="entry name" value="Malonyl_transacylase_ACP-bd"/>
</dbReference>
<evidence type="ECO:0000313" key="9">
    <source>
        <dbReference type="EMBL" id="KIA64341.1"/>
    </source>
</evidence>
<sequence>MQSPAGLWDLVAAGRDTLGPVPPDRWDPALTRFLHPDDVSRYDRGCFIDGDVWAWDPEAFSIARIEAAYVDPQFRVLLETAWEAVENAGLSIGAIRGSRTGVYVGIYTTDNLLREARPQQDWLNTLYLFGNLPASGAGRIAFGLDLRGPTMVLGTHCSSGLVAVDTACGQLTAGDCDMALAGATMLMLAPETHYLEAPYLLSTKGHCFAFDARADGYVRGEGAGVLVLKRLADAQRDGDRILAVIRGCGVNNDGRSGRLTAPSTLQQQQLFRDVVERAQIDPGRVGLVEAHGPGTSVGDPVEYTSINAVYGRGTGKCALGSVKTNIGHTEPVSGIAATIKAVQALRHGYIPPNLHWQSWNSQIFHDNRISRLFVPGALTAWPVPGDEPRLAAVSSYGIVGTNAHLILEQAPEPARPRRTNGASAPDMAADTQADSPAAFLLSGVSAEAMRINAQRLADWMSTNPVQPALKPRPITTRDVAHTLAARRWHGPHRAGLIACNNGELVEVARAIAEDRPDDRMVVGNIALPGEHAGPVFVYTGQGSQWPGMCQRLLGRDEAFTATIDTLEPLIQAESGFSVRRMITHPAELTGIARIQPTLFAIQLGVTELWRSWGVHPAGVIGHSMGEIAAAVTAGALSLHDGAKVICRRSSLMATISGGAMASVLLPAERVEADMACAGADRVSVAVLGGQGTTAVSGDPEQVGDLVEHWTRRNVSASRISVDVASHSAYVDPILDRLRDRLADIAPQRPRIGFYSSTRPGEPEPVLDGDYWAANLRLPVQFAAAVGAAFDAAHRALIECGPHPLAVRTATAIAGELGVRNTVVTGSLYRDTPDDTGFLKSLMSAHCAGVKVDWASRYSQGELVDLPPTGWHRVRHGGDQPPHQLVAPGLVGATQHGLLGGHVHDPERPGRHLWQTPVSPSRIPWLADHQVAGVPVLPGAGIAEMMLSAARVVFGTSTVTLSGLTLQAPLVLDPEPTVTTRIETTSSGADVVVSSSGRSGSIVHADALAHLLASNPEPFVPQADGDQDAWTDVVPEELYRVFRDRHGVVHGPAFKGCERIRLHKDGQQAIGTIRIPDAARISVAPMALHPVLFDSVVHTIAAAWLFGHDTEPGPIMVGGIDAVHLHGDTRASRLAHVRVSEADVQHFVASAVLTTLDGTVTAEIDGLRLVNITTPHERFTRRLSHQAWVPTDLPEPAEQHAIASGAWLVIGDPNRTWEHQLARALTEAGATTQELTCPQRHNGHLATFESTLDDALSTHSEWAGIVVTVNETTTNPAETEPALLARTRVTRAATVLARCAALPTPPRVWIVARSTADPSPATGGLAGVIRTAAYECGHLNPSMISCDRSIDARLLVTDLLTAPPAPTEIAWRGERRYSARLTPGAPKTAEHHDSNPEPVRAGGAYLVTGGLGALGLTTARWLSTQGAEHLVLCGRNTPTVEAETTISELRAAGVDVSIVLGDLADPEIAHRAVTTSRTLHGVVHAAGVIEDATLATLTPELISRVWRGKVDGAWALHRAVAHLGHELDWWINYSSAAALLGSPGQTAYAAANAWLDQFTRWRDAQGLATTSIQWGAWGEIGQGQHMATRGLDLINPGDGLDALARILTAGLTEIAYSPMELTRWVEQYPAAATSTLFADLLTDSGGDSAVLTELLAATTLHQWHGILEQHVIDCVRSVLSDTSYHITGSTSLVLLGMDSLAAVQLQAQLNHSLKIVIDPGVVWVRPTPAGIAEWILSQMGLVAAPDPDSASSHNPAQEEPAVQ</sequence>
<keyword evidence="4" id="KW-0511">Multifunctional enzyme</keyword>
<dbReference type="SMART" id="SM00827">
    <property type="entry name" value="PKS_AT"/>
    <property type="match status" value="1"/>
</dbReference>
<dbReference type="Gene3D" id="1.10.1200.10">
    <property type="entry name" value="ACP-like"/>
    <property type="match status" value="1"/>
</dbReference>
<dbReference type="InterPro" id="IPR036291">
    <property type="entry name" value="NAD(P)-bd_dom_sf"/>
</dbReference>
<dbReference type="Gene3D" id="3.40.47.10">
    <property type="match status" value="1"/>
</dbReference>
<dbReference type="Pfam" id="PF00698">
    <property type="entry name" value="Acyl_transf_1"/>
    <property type="match status" value="1"/>
</dbReference>
<dbReference type="InterPro" id="IPR032821">
    <property type="entry name" value="PKS_assoc"/>
</dbReference>
<dbReference type="SMART" id="SM00826">
    <property type="entry name" value="PKS_DH"/>
    <property type="match status" value="1"/>
</dbReference>
<feature type="domain" description="Carrier" evidence="6">
    <location>
        <begin position="1664"/>
        <end position="1738"/>
    </location>
</feature>
<dbReference type="Pfam" id="PF00550">
    <property type="entry name" value="PP-binding"/>
    <property type="match status" value="1"/>
</dbReference>
<dbReference type="InterPro" id="IPR049900">
    <property type="entry name" value="PKS_mFAS_DH"/>
</dbReference>
<evidence type="ECO:0008006" key="11">
    <source>
        <dbReference type="Google" id="ProtNLM"/>
    </source>
</evidence>
<dbReference type="CDD" id="cd00833">
    <property type="entry name" value="PKS"/>
    <property type="match status" value="1"/>
</dbReference>
<keyword evidence="3" id="KW-0808">Transferase</keyword>
<dbReference type="SUPFAM" id="SSF52151">
    <property type="entry name" value="FabD/lysophospholipase-like"/>
    <property type="match status" value="1"/>
</dbReference>
<dbReference type="PANTHER" id="PTHR43775">
    <property type="entry name" value="FATTY ACID SYNTHASE"/>
    <property type="match status" value="1"/>
</dbReference>
<dbReference type="InterPro" id="IPR020807">
    <property type="entry name" value="PKS_DH"/>
</dbReference>
<dbReference type="CDD" id="cd08955">
    <property type="entry name" value="KR_2_FAS_SDR_x"/>
    <property type="match status" value="1"/>
</dbReference>
<evidence type="ECO:0000259" key="6">
    <source>
        <dbReference type="PROSITE" id="PS50075"/>
    </source>
</evidence>
<dbReference type="InterPro" id="IPR013968">
    <property type="entry name" value="PKS_KR"/>
</dbReference>
<dbReference type="Pfam" id="PF08659">
    <property type="entry name" value="KR"/>
    <property type="match status" value="1"/>
</dbReference>
<evidence type="ECO:0000256" key="2">
    <source>
        <dbReference type="ARBA" id="ARBA00022553"/>
    </source>
</evidence>
<dbReference type="InterPro" id="IPR014030">
    <property type="entry name" value="Ketoacyl_synth_N"/>
</dbReference>
<dbReference type="Proteomes" id="UP000031364">
    <property type="component" value="Unassembled WGS sequence"/>
</dbReference>
<dbReference type="PANTHER" id="PTHR43775:SF37">
    <property type="entry name" value="SI:DKEY-61P9.11"/>
    <property type="match status" value="1"/>
</dbReference>
<dbReference type="SUPFAM" id="SSF55048">
    <property type="entry name" value="Probable ACP-binding domain of malonyl-CoA ACP transacylase"/>
    <property type="match status" value="1"/>
</dbReference>
<name>A0ABR4ZG07_9NOCA</name>
<evidence type="ECO:0000313" key="10">
    <source>
        <dbReference type="Proteomes" id="UP000031364"/>
    </source>
</evidence>
<dbReference type="EMBL" id="JNFP01000014">
    <property type="protein sequence ID" value="KIA64341.1"/>
    <property type="molecule type" value="Genomic_DNA"/>
</dbReference>
<dbReference type="Pfam" id="PF00109">
    <property type="entry name" value="ketoacyl-synt"/>
    <property type="match status" value="1"/>
</dbReference>
<dbReference type="SUPFAM" id="SSF53901">
    <property type="entry name" value="Thiolase-like"/>
    <property type="match status" value="1"/>
</dbReference>
<dbReference type="SMART" id="SM00822">
    <property type="entry name" value="PKS_KR"/>
    <property type="match status" value="1"/>
</dbReference>
<dbReference type="Gene3D" id="3.40.366.10">
    <property type="entry name" value="Malonyl-Coenzyme A Acyl Carrier Protein, domain 2"/>
    <property type="match status" value="1"/>
</dbReference>
<dbReference type="InterPro" id="IPR050091">
    <property type="entry name" value="PKS_NRPS_Biosynth_Enz"/>
</dbReference>
<feature type="region of interest" description="C-terminal hotdog fold" evidence="5">
    <location>
        <begin position="1028"/>
        <end position="1177"/>
    </location>
</feature>
<dbReference type="SMART" id="SM00823">
    <property type="entry name" value="PKS_PP"/>
    <property type="match status" value="1"/>
</dbReference>
<keyword evidence="10" id="KW-1185">Reference proteome</keyword>
<comment type="caution">
    <text evidence="9">The sequence shown here is derived from an EMBL/GenBank/DDBJ whole genome shotgun (WGS) entry which is preliminary data.</text>
</comment>
<dbReference type="InterPro" id="IPR020806">
    <property type="entry name" value="PKS_PP-bd"/>
</dbReference>
<dbReference type="Pfam" id="PF16197">
    <property type="entry name" value="KAsynt_C_assoc"/>
    <property type="match status" value="1"/>
</dbReference>
<evidence type="ECO:0000256" key="1">
    <source>
        <dbReference type="ARBA" id="ARBA00022450"/>
    </source>
</evidence>
<evidence type="ECO:0000259" key="8">
    <source>
        <dbReference type="PROSITE" id="PS52019"/>
    </source>
</evidence>
<dbReference type="Gene3D" id="3.10.129.110">
    <property type="entry name" value="Polyketide synthase dehydratase"/>
    <property type="match status" value="1"/>
</dbReference>
<evidence type="ECO:0000256" key="5">
    <source>
        <dbReference type="PROSITE-ProRule" id="PRU01363"/>
    </source>
</evidence>
<feature type="active site" description="Proton donor; for dehydratase activity" evidence="5">
    <location>
        <position position="1093"/>
    </location>
</feature>
<gene>
    <name evidence="9" type="ORF">FG87_13885</name>
</gene>
<dbReference type="InterPro" id="IPR014031">
    <property type="entry name" value="Ketoacyl_synth_C"/>
</dbReference>
<dbReference type="InterPro" id="IPR016039">
    <property type="entry name" value="Thiolase-like"/>
</dbReference>
<dbReference type="InterPro" id="IPR049551">
    <property type="entry name" value="PKS_DH_C"/>
</dbReference>
<dbReference type="Gene3D" id="3.40.50.720">
    <property type="entry name" value="NAD(P)-binding Rossmann-like Domain"/>
    <property type="match status" value="1"/>
</dbReference>
<dbReference type="InterPro" id="IPR016035">
    <property type="entry name" value="Acyl_Trfase/lysoPLipase"/>
</dbReference>
<dbReference type="Pfam" id="PF21089">
    <property type="entry name" value="PKS_DH_N"/>
    <property type="match status" value="1"/>
</dbReference>
<feature type="domain" description="Ketosynthase family 3 (KS3)" evidence="7">
    <location>
        <begin position="1"/>
        <end position="409"/>
    </location>
</feature>